<proteinExistence type="inferred from homology"/>
<reference evidence="6" key="1">
    <citation type="journal article" date="2020" name="Microbiol. Resour. Announc.">
        <title>Draft Genome Sequences of Thiorhodococcus mannitoliphagus and Thiorhodococcus minor, Purple Sulfur Photosynthetic Bacteria in the Gammaproteobacterial Family Chromatiaceae.</title>
        <authorList>
            <person name="Aviles F.A."/>
            <person name="Meyer T.E."/>
            <person name="Kyndt J.A."/>
        </authorList>
    </citation>
    <scope>NUCLEOTIDE SEQUENCE [LARGE SCALE GENOMIC DNA]</scope>
    <source>
        <strain evidence="6">DSM 18266</strain>
    </source>
</reference>
<evidence type="ECO:0000313" key="5">
    <source>
        <dbReference type="EMBL" id="NEX23009.1"/>
    </source>
</evidence>
<reference evidence="5 6" key="2">
    <citation type="submission" date="2020-02" db="EMBL/GenBank/DDBJ databases">
        <title>Genome sequences of Thiorhodococcus mannitoliphagus and Thiorhodococcus minor, purple sulfur photosynthetic bacteria in the gammaproteobacterial family, Chromatiaceae.</title>
        <authorList>
            <person name="Aviles F.A."/>
            <person name="Meyer T.E."/>
            <person name="Kyndt J.A."/>
        </authorList>
    </citation>
    <scope>NUCLEOTIDE SEQUENCE [LARGE SCALE GENOMIC DNA]</scope>
    <source>
        <strain evidence="5 6">DSM 18266</strain>
    </source>
</reference>
<dbReference type="SUPFAM" id="SSF55248">
    <property type="entry name" value="PCD-like"/>
    <property type="match status" value="1"/>
</dbReference>
<gene>
    <name evidence="5" type="ORF">G3480_22365</name>
</gene>
<dbReference type="AlphaFoldDB" id="A0A6P1DZ97"/>
<comment type="similarity">
    <text evidence="2">Belongs to the pterin-4-alpha-carbinolamine dehydratase family.</text>
</comment>
<dbReference type="InterPro" id="IPR001533">
    <property type="entry name" value="Pterin_deHydtase"/>
</dbReference>
<comment type="catalytic activity">
    <reaction evidence="1">
        <text>(4aS,6R)-4a-hydroxy-L-erythro-5,6,7,8-tetrahydrobiopterin = (6R)-L-erythro-6,7-dihydrobiopterin + H2O</text>
        <dbReference type="Rhea" id="RHEA:11920"/>
        <dbReference type="ChEBI" id="CHEBI:15377"/>
        <dbReference type="ChEBI" id="CHEBI:15642"/>
        <dbReference type="ChEBI" id="CHEBI:43120"/>
        <dbReference type="EC" id="4.2.1.96"/>
    </reaction>
</comment>
<organism evidence="5 6">
    <name type="scientific">Thiorhodococcus mannitoliphagus</name>
    <dbReference type="NCBI Taxonomy" id="329406"/>
    <lineage>
        <taxon>Bacteria</taxon>
        <taxon>Pseudomonadati</taxon>
        <taxon>Pseudomonadota</taxon>
        <taxon>Gammaproteobacteria</taxon>
        <taxon>Chromatiales</taxon>
        <taxon>Chromatiaceae</taxon>
        <taxon>Thiorhodococcus</taxon>
    </lineage>
</organism>
<evidence type="ECO:0000256" key="1">
    <source>
        <dbReference type="ARBA" id="ARBA00001554"/>
    </source>
</evidence>
<name>A0A6P1DZ97_9GAMM</name>
<dbReference type="EC" id="4.2.1.96" evidence="3"/>
<dbReference type="Pfam" id="PF01329">
    <property type="entry name" value="Pterin_4a"/>
    <property type="match status" value="1"/>
</dbReference>
<dbReference type="Proteomes" id="UP000471640">
    <property type="component" value="Unassembled WGS sequence"/>
</dbReference>
<evidence type="ECO:0000256" key="3">
    <source>
        <dbReference type="ARBA" id="ARBA00013252"/>
    </source>
</evidence>
<dbReference type="EMBL" id="JAAIJR010000148">
    <property type="protein sequence ID" value="NEX23009.1"/>
    <property type="molecule type" value="Genomic_DNA"/>
</dbReference>
<sequence length="91" mass="10214">MSIAQDHWKERKRPARLERRLEFSDYEETRDFLEALADVSESTGSYPDISFGRTHVSLTIQADEESGAITLDQRAFAQRVDGLVASASLPA</sequence>
<protein>
    <recommendedName>
        <fullName evidence="3">4a-hydroxytetrahydrobiopterin dehydratase</fullName>
        <ecNumber evidence="3">4.2.1.96</ecNumber>
    </recommendedName>
</protein>
<keyword evidence="6" id="KW-1185">Reference proteome</keyword>
<comment type="caution">
    <text evidence="5">The sequence shown here is derived from an EMBL/GenBank/DDBJ whole genome shotgun (WGS) entry which is preliminary data.</text>
</comment>
<dbReference type="GO" id="GO:0008124">
    <property type="term" value="F:4-alpha-hydroxytetrahydrobiopterin dehydratase activity"/>
    <property type="evidence" value="ECO:0007669"/>
    <property type="project" value="UniProtKB-EC"/>
</dbReference>
<evidence type="ECO:0000256" key="2">
    <source>
        <dbReference type="ARBA" id="ARBA00006472"/>
    </source>
</evidence>
<evidence type="ECO:0000313" key="6">
    <source>
        <dbReference type="Proteomes" id="UP000471640"/>
    </source>
</evidence>
<keyword evidence="4" id="KW-0456">Lyase</keyword>
<evidence type="ECO:0000256" key="4">
    <source>
        <dbReference type="ARBA" id="ARBA00023239"/>
    </source>
</evidence>
<dbReference type="Gene3D" id="3.30.1360.20">
    <property type="entry name" value="Transcriptional coactivator/pterin dehydratase"/>
    <property type="match status" value="1"/>
</dbReference>
<accession>A0A6P1DZ97</accession>
<dbReference type="GO" id="GO:0006729">
    <property type="term" value="P:tetrahydrobiopterin biosynthetic process"/>
    <property type="evidence" value="ECO:0007669"/>
    <property type="project" value="InterPro"/>
</dbReference>
<dbReference type="InterPro" id="IPR036428">
    <property type="entry name" value="PCD_sf"/>
</dbReference>